<feature type="region of interest" description="Disordered" evidence="12">
    <location>
        <begin position="190"/>
        <end position="212"/>
    </location>
</feature>
<evidence type="ECO:0000256" key="11">
    <source>
        <dbReference type="RuleBase" id="RU366020"/>
    </source>
</evidence>
<dbReference type="EMBL" id="JAVRJZ010000002">
    <property type="protein sequence ID" value="KAK2725760.1"/>
    <property type="molecule type" value="Genomic_DNA"/>
</dbReference>
<dbReference type="PANTHER" id="PTHR12320">
    <property type="entry name" value="PROTEIN PHOSPHATASE 2C"/>
    <property type="match status" value="1"/>
</dbReference>
<comment type="caution">
    <text evidence="14">The sequence shown here is derived from an EMBL/GenBank/DDBJ whole genome shotgun (WGS) entry which is preliminary data.</text>
</comment>
<evidence type="ECO:0000256" key="4">
    <source>
        <dbReference type="ARBA" id="ARBA00022723"/>
    </source>
</evidence>
<keyword evidence="6 11" id="KW-0460">Magnesium</keyword>
<comment type="cofactor">
    <cofactor evidence="1 11">
        <name>Mn(2+)</name>
        <dbReference type="ChEBI" id="CHEBI:29035"/>
    </cofactor>
</comment>
<accession>A0AA88LG94</accession>
<evidence type="ECO:0000256" key="5">
    <source>
        <dbReference type="ARBA" id="ARBA00022801"/>
    </source>
</evidence>
<comment type="similarity">
    <text evidence="3 11">Belongs to the PP2C family.</text>
</comment>
<gene>
    <name evidence="14" type="ORF">QYM36_000295</name>
</gene>
<dbReference type="SMART" id="SM00332">
    <property type="entry name" value="PP2Cc"/>
    <property type="match status" value="1"/>
</dbReference>
<name>A0AA88LG94_ARTSF</name>
<keyword evidence="15" id="KW-1185">Reference proteome</keyword>
<evidence type="ECO:0000256" key="10">
    <source>
        <dbReference type="ARBA" id="ARBA00048336"/>
    </source>
</evidence>
<evidence type="ECO:0000259" key="13">
    <source>
        <dbReference type="PROSITE" id="PS51746"/>
    </source>
</evidence>
<dbReference type="InterPro" id="IPR036457">
    <property type="entry name" value="PPM-type-like_dom_sf"/>
</dbReference>
<evidence type="ECO:0000256" key="1">
    <source>
        <dbReference type="ARBA" id="ARBA00001936"/>
    </source>
</evidence>
<dbReference type="PROSITE" id="PS51746">
    <property type="entry name" value="PPM_2"/>
    <property type="match status" value="1"/>
</dbReference>
<evidence type="ECO:0000256" key="3">
    <source>
        <dbReference type="ARBA" id="ARBA00006702"/>
    </source>
</evidence>
<dbReference type="FunFam" id="3.60.40.10:FF:000009">
    <property type="entry name" value="Blast:Protein phosphatase PTC7 homolog"/>
    <property type="match status" value="1"/>
</dbReference>
<dbReference type="SMART" id="SM00331">
    <property type="entry name" value="PP2C_SIG"/>
    <property type="match status" value="1"/>
</dbReference>
<keyword evidence="4 11" id="KW-0479">Metal-binding</keyword>
<evidence type="ECO:0000313" key="14">
    <source>
        <dbReference type="EMBL" id="KAK2725759.1"/>
    </source>
</evidence>
<dbReference type="EMBL" id="JAVRJZ010000002">
    <property type="protein sequence ID" value="KAK2725758.1"/>
    <property type="molecule type" value="Genomic_DNA"/>
</dbReference>
<comment type="catalytic activity">
    <reaction evidence="10 11">
        <text>O-phospho-L-threonyl-[protein] + H2O = L-threonyl-[protein] + phosphate</text>
        <dbReference type="Rhea" id="RHEA:47004"/>
        <dbReference type="Rhea" id="RHEA-COMP:11060"/>
        <dbReference type="Rhea" id="RHEA-COMP:11605"/>
        <dbReference type="ChEBI" id="CHEBI:15377"/>
        <dbReference type="ChEBI" id="CHEBI:30013"/>
        <dbReference type="ChEBI" id="CHEBI:43474"/>
        <dbReference type="ChEBI" id="CHEBI:61977"/>
        <dbReference type="EC" id="3.1.3.16"/>
    </reaction>
</comment>
<dbReference type="InterPro" id="IPR039123">
    <property type="entry name" value="PPTC7"/>
</dbReference>
<comment type="cofactor">
    <cofactor evidence="2 11">
        <name>Mg(2+)</name>
        <dbReference type="ChEBI" id="CHEBI:18420"/>
    </cofactor>
</comment>
<evidence type="ECO:0000256" key="9">
    <source>
        <dbReference type="ARBA" id="ARBA00047761"/>
    </source>
</evidence>
<dbReference type="Gene3D" id="3.60.40.10">
    <property type="entry name" value="PPM-type phosphatase domain"/>
    <property type="match status" value="1"/>
</dbReference>
<keyword evidence="5 11" id="KW-0378">Hydrolase</keyword>
<feature type="domain" description="PPM-type phosphatase" evidence="13">
    <location>
        <begin position="45"/>
        <end position="304"/>
    </location>
</feature>
<dbReference type="AlphaFoldDB" id="A0AA88LG94"/>
<dbReference type="GO" id="GO:0004722">
    <property type="term" value="F:protein serine/threonine phosphatase activity"/>
    <property type="evidence" value="ECO:0007669"/>
    <property type="project" value="UniProtKB-EC"/>
</dbReference>
<dbReference type="InterPro" id="IPR001932">
    <property type="entry name" value="PPM-type_phosphatase-like_dom"/>
</dbReference>
<dbReference type="SUPFAM" id="SSF81606">
    <property type="entry name" value="PP2C-like"/>
    <property type="match status" value="1"/>
</dbReference>
<keyword evidence="8 11" id="KW-0464">Manganese</keyword>
<dbReference type="Proteomes" id="UP001187531">
    <property type="component" value="Unassembled WGS sequence"/>
</dbReference>
<evidence type="ECO:0000256" key="12">
    <source>
        <dbReference type="SAM" id="MobiDB-lite"/>
    </source>
</evidence>
<dbReference type="GO" id="GO:0046872">
    <property type="term" value="F:metal ion binding"/>
    <property type="evidence" value="ECO:0007669"/>
    <property type="project" value="UniProtKB-UniRule"/>
</dbReference>
<evidence type="ECO:0000256" key="8">
    <source>
        <dbReference type="ARBA" id="ARBA00023211"/>
    </source>
</evidence>
<evidence type="ECO:0000256" key="7">
    <source>
        <dbReference type="ARBA" id="ARBA00022912"/>
    </source>
</evidence>
<dbReference type="Pfam" id="PF07228">
    <property type="entry name" value="SpoIIE"/>
    <property type="match status" value="1"/>
</dbReference>
<sequence>MSPLSWYGRVVSRLIAQGLPTQQSSSSTIPSPNSALSGAQFVSVVAGFPKDLKSGKMKKGQIGEDAWVIARSKAGDVLGVADGVGGWRQYGVDPGLFSSGLLRAVDNLVSLGMITPSRPASLLASAFRELRNSKMQVVGSSTACLLVLSREDNKLYSANIGDSGFLVVRGGEVVHRSEEQQHYFNTPYQLSLPPPGQRGHVLSDSPESADQSQFPVQDGDVILMATDGVFDNVPDTVLLGELTKISGVRDPSSLQQTANAIALIARTLAFDSRFVSPFAKNARQAGIHAIGGKPDDITVLLATVAI</sequence>
<dbReference type="GO" id="GO:0005739">
    <property type="term" value="C:mitochondrion"/>
    <property type="evidence" value="ECO:0007669"/>
    <property type="project" value="TreeGrafter"/>
</dbReference>
<dbReference type="PANTHER" id="PTHR12320:SF1">
    <property type="entry name" value="PROTEIN PHOSPHATASE PTC7 HOMOLOG"/>
    <property type="match status" value="1"/>
</dbReference>
<protein>
    <recommendedName>
        <fullName evidence="11">Protein phosphatase</fullName>
        <ecNumber evidence="11">3.1.3.16</ecNumber>
    </recommendedName>
</protein>
<proteinExistence type="inferred from homology"/>
<keyword evidence="7 11" id="KW-0904">Protein phosphatase</keyword>
<reference evidence="14" key="1">
    <citation type="submission" date="2023-07" db="EMBL/GenBank/DDBJ databases">
        <title>Chromosome-level genome assembly of Artemia franciscana.</title>
        <authorList>
            <person name="Jo E."/>
        </authorList>
    </citation>
    <scope>NUCLEOTIDE SEQUENCE</scope>
    <source>
        <tissue evidence="14">Whole body</tissue>
    </source>
</reference>
<evidence type="ECO:0000256" key="6">
    <source>
        <dbReference type="ARBA" id="ARBA00022842"/>
    </source>
</evidence>
<evidence type="ECO:0000256" key="2">
    <source>
        <dbReference type="ARBA" id="ARBA00001946"/>
    </source>
</evidence>
<dbReference type="EC" id="3.1.3.16" evidence="11"/>
<comment type="catalytic activity">
    <reaction evidence="9 11">
        <text>O-phospho-L-seryl-[protein] + H2O = L-seryl-[protein] + phosphate</text>
        <dbReference type="Rhea" id="RHEA:20629"/>
        <dbReference type="Rhea" id="RHEA-COMP:9863"/>
        <dbReference type="Rhea" id="RHEA-COMP:11604"/>
        <dbReference type="ChEBI" id="CHEBI:15377"/>
        <dbReference type="ChEBI" id="CHEBI:29999"/>
        <dbReference type="ChEBI" id="CHEBI:43474"/>
        <dbReference type="ChEBI" id="CHEBI:83421"/>
        <dbReference type="EC" id="3.1.3.16"/>
    </reaction>
</comment>
<evidence type="ECO:0000313" key="15">
    <source>
        <dbReference type="Proteomes" id="UP001187531"/>
    </source>
</evidence>
<organism evidence="14 15">
    <name type="scientific">Artemia franciscana</name>
    <name type="common">Brine shrimp</name>
    <name type="synonym">Artemia sanfranciscana</name>
    <dbReference type="NCBI Taxonomy" id="6661"/>
    <lineage>
        <taxon>Eukaryota</taxon>
        <taxon>Metazoa</taxon>
        <taxon>Ecdysozoa</taxon>
        <taxon>Arthropoda</taxon>
        <taxon>Crustacea</taxon>
        <taxon>Branchiopoda</taxon>
        <taxon>Anostraca</taxon>
        <taxon>Artemiidae</taxon>
        <taxon>Artemia</taxon>
    </lineage>
</organism>
<dbReference type="EMBL" id="JAVRJZ010000002">
    <property type="protein sequence ID" value="KAK2725759.1"/>
    <property type="molecule type" value="Genomic_DNA"/>
</dbReference>